<protein>
    <submittedName>
        <fullName evidence="2">Uncharacterized protein</fullName>
    </submittedName>
</protein>
<accession>A0A0U2ZI14</accession>
<evidence type="ECO:0000313" key="2">
    <source>
        <dbReference type="EMBL" id="ALS97980.1"/>
    </source>
</evidence>
<keyword evidence="3" id="KW-1185">Reference proteome</keyword>
<feature type="transmembrane region" description="Helical" evidence="1">
    <location>
        <begin position="54"/>
        <end position="75"/>
    </location>
</feature>
<dbReference type="OrthoDB" id="1162797at2"/>
<evidence type="ECO:0000256" key="1">
    <source>
        <dbReference type="SAM" id="Phobius"/>
    </source>
</evidence>
<dbReference type="EMBL" id="CP013650">
    <property type="protein sequence ID" value="ALS97980.1"/>
    <property type="molecule type" value="Genomic_DNA"/>
</dbReference>
<dbReference type="RefSeq" id="WP_062478136.1">
    <property type="nucleotide sequence ID" value="NZ_CP013650.1"/>
</dbReference>
<dbReference type="STRING" id="1526571.AT746_06685"/>
<evidence type="ECO:0000313" key="3">
    <source>
        <dbReference type="Proteomes" id="UP000068447"/>
    </source>
</evidence>
<feature type="transmembrane region" description="Helical" evidence="1">
    <location>
        <begin position="6"/>
        <end position="30"/>
    </location>
</feature>
<gene>
    <name evidence="2" type="ORF">AT746_06685</name>
</gene>
<sequence>MESESWLVVAGLVAGIVAVVHSVLGEVLIFRRMRKNTLVPTQGQPVLRERHVRILWATWHIVSVFGLAIAGGLLFMAGYPDTDVQSIFLSATVISMGLSSALVLFATKGMHPGWIGLLIVALSASMAF</sequence>
<name>A0A0U2ZI14_9ALTE</name>
<organism evidence="2 3">
    <name type="scientific">Lacimicrobium alkaliphilum</name>
    <dbReference type="NCBI Taxonomy" id="1526571"/>
    <lineage>
        <taxon>Bacteria</taxon>
        <taxon>Pseudomonadati</taxon>
        <taxon>Pseudomonadota</taxon>
        <taxon>Gammaproteobacteria</taxon>
        <taxon>Alteromonadales</taxon>
        <taxon>Alteromonadaceae</taxon>
        <taxon>Lacimicrobium</taxon>
    </lineage>
</organism>
<reference evidence="2 3" key="1">
    <citation type="submission" date="2015-12" db="EMBL/GenBank/DDBJ databases">
        <title>Complete genome of Lacimicrobium alkaliphilum KCTC 32984.</title>
        <authorList>
            <person name="Kim S.-G."/>
            <person name="Lee Y.-J."/>
        </authorList>
    </citation>
    <scope>NUCLEOTIDE SEQUENCE [LARGE SCALE GENOMIC DNA]</scope>
    <source>
        <strain evidence="2 3">YelD216</strain>
    </source>
</reference>
<keyword evidence="1" id="KW-1133">Transmembrane helix</keyword>
<dbReference type="AlphaFoldDB" id="A0A0U2ZI14"/>
<proteinExistence type="predicted"/>
<feature type="transmembrane region" description="Helical" evidence="1">
    <location>
        <begin position="87"/>
        <end position="106"/>
    </location>
</feature>
<dbReference type="KEGG" id="lal:AT746_06685"/>
<dbReference type="Proteomes" id="UP000068447">
    <property type="component" value="Chromosome"/>
</dbReference>
<keyword evidence="1" id="KW-0472">Membrane</keyword>
<keyword evidence="1" id="KW-0812">Transmembrane</keyword>